<dbReference type="GO" id="GO:0006355">
    <property type="term" value="P:regulation of DNA-templated transcription"/>
    <property type="evidence" value="ECO:0007669"/>
    <property type="project" value="InterPro"/>
</dbReference>
<feature type="domain" description="HTH luxR-type" evidence="9">
    <location>
        <begin position="478"/>
        <end position="541"/>
    </location>
</feature>
<evidence type="ECO:0000259" key="9">
    <source>
        <dbReference type="PROSITE" id="PS50043"/>
    </source>
</evidence>
<name>A0A6N6MB77_9FLAO</name>
<dbReference type="InterPro" id="IPR011990">
    <property type="entry name" value="TPR-like_helical_dom_sf"/>
</dbReference>
<dbReference type="OrthoDB" id="1090267at2"/>
<feature type="coiled-coil region" evidence="6">
    <location>
        <begin position="310"/>
        <end position="346"/>
    </location>
</feature>
<feature type="coiled-coil region" evidence="6">
    <location>
        <begin position="374"/>
        <end position="434"/>
    </location>
</feature>
<keyword evidence="6" id="KW-0175">Coiled coil</keyword>
<keyword evidence="11" id="KW-1185">Reference proteome</keyword>
<feature type="signal peptide" evidence="8">
    <location>
        <begin position="1"/>
        <end position="26"/>
    </location>
</feature>
<dbReference type="EMBL" id="WACR01000002">
    <property type="protein sequence ID" value="KAB1065681.1"/>
    <property type="molecule type" value="Genomic_DNA"/>
</dbReference>
<dbReference type="SUPFAM" id="SSF46894">
    <property type="entry name" value="C-terminal effector domain of the bipartite response regulators"/>
    <property type="match status" value="1"/>
</dbReference>
<comment type="subcellular location">
    <subcellularLocation>
        <location evidence="1">Cytoplasm</location>
    </subcellularLocation>
</comment>
<dbReference type="Gene3D" id="1.25.40.10">
    <property type="entry name" value="Tetratricopeptide repeat domain"/>
    <property type="match status" value="1"/>
</dbReference>
<dbReference type="PANTHER" id="PTHR46630">
    <property type="entry name" value="TETRATRICOPEPTIDE REPEAT PROTEIN 29"/>
    <property type="match status" value="1"/>
</dbReference>
<sequence length="541" mass="62054">MQISKTTFKLLLMVSICLLTVTKSWCVQVDSLEHPEFYLLNKKIESEIASSHYDRAAQLIDSISGMTQGDSVLTGITHYLKGVRYSKITEHEKALSNLFHALRIFKENDNKEAIGEVYFNLAFVYAVRVKREKAIDFYEKATAIFTEIGNTEYIIKSKGNMAILLAQNGDYERSLKTFKQLNSWAMKVDDKTSQLAAYQNMGRLFLITDRIDSSKYYLNKAVDLAEEIKSPLVRADAMGNLAELNYSENKVDEAIERWSASIDTYLNAGEVSRSFHSFRKIINAHEKAGNYKVANEYLKKYHALADSLYTVEKEKAIASLENEIEVTEKENEIALLQAQKKSEQRKTYFFISLFVLAATGGAAITIKLRSDRKLKAKKNEVLQKELEVKTTQEERLRSELQLKSRALTKEGLRIIQKNKQLEDFKDRINELSKKVPGEARSDLNGIKSALKYAFSVDKDWKEFSVYFEDVHPQFLKKLDDLNPKLTPKEKRLCALMKVEMSTKEIASVLNISPDSVKKAKTRLRRKLKVEPREDLIEKIDV</sequence>
<evidence type="ECO:0000256" key="3">
    <source>
        <dbReference type="ARBA" id="ARBA00022737"/>
    </source>
</evidence>
<dbReference type="Proteomes" id="UP000435357">
    <property type="component" value="Unassembled WGS sequence"/>
</dbReference>
<keyword evidence="8" id="KW-0732">Signal</keyword>
<evidence type="ECO:0000313" key="11">
    <source>
        <dbReference type="Proteomes" id="UP000435357"/>
    </source>
</evidence>
<evidence type="ECO:0000313" key="10">
    <source>
        <dbReference type="EMBL" id="KAB1065681.1"/>
    </source>
</evidence>
<organism evidence="10 11">
    <name type="scientific">Salibacter halophilus</name>
    <dbReference type="NCBI Taxonomy" id="1803916"/>
    <lineage>
        <taxon>Bacteria</taxon>
        <taxon>Pseudomonadati</taxon>
        <taxon>Bacteroidota</taxon>
        <taxon>Flavobacteriia</taxon>
        <taxon>Flavobacteriales</taxon>
        <taxon>Salibacteraceae</taxon>
        <taxon>Salibacter</taxon>
    </lineage>
</organism>
<dbReference type="AlphaFoldDB" id="A0A6N6MB77"/>
<feature type="transmembrane region" description="Helical" evidence="7">
    <location>
        <begin position="348"/>
        <end position="368"/>
    </location>
</feature>
<dbReference type="InterPro" id="IPR000792">
    <property type="entry name" value="Tscrpt_reg_LuxR_C"/>
</dbReference>
<protein>
    <submittedName>
        <fullName evidence="10">LuxR family transcriptional regulator</fullName>
    </submittedName>
</protein>
<evidence type="ECO:0000256" key="6">
    <source>
        <dbReference type="SAM" id="Coils"/>
    </source>
</evidence>
<dbReference type="InterPro" id="IPR051476">
    <property type="entry name" value="Bac_ResReg_Asp_Phosphatase"/>
</dbReference>
<evidence type="ECO:0000256" key="2">
    <source>
        <dbReference type="ARBA" id="ARBA00022490"/>
    </source>
</evidence>
<dbReference type="SUPFAM" id="SSF48452">
    <property type="entry name" value="TPR-like"/>
    <property type="match status" value="2"/>
</dbReference>
<evidence type="ECO:0000256" key="1">
    <source>
        <dbReference type="ARBA" id="ARBA00004496"/>
    </source>
</evidence>
<dbReference type="GO" id="GO:0005737">
    <property type="term" value="C:cytoplasm"/>
    <property type="evidence" value="ECO:0007669"/>
    <property type="project" value="UniProtKB-SubCell"/>
</dbReference>
<keyword evidence="7" id="KW-1133">Transmembrane helix</keyword>
<comment type="similarity">
    <text evidence="5">Belongs to the Rap family.</text>
</comment>
<dbReference type="InterPro" id="IPR016032">
    <property type="entry name" value="Sig_transdc_resp-reg_C-effctor"/>
</dbReference>
<comment type="caution">
    <text evidence="10">The sequence shown here is derived from an EMBL/GenBank/DDBJ whole genome shotgun (WGS) entry which is preliminary data.</text>
</comment>
<gene>
    <name evidence="10" type="ORF">F3059_03225</name>
</gene>
<keyword evidence="7" id="KW-0472">Membrane</keyword>
<dbReference type="Gene3D" id="1.10.10.10">
    <property type="entry name" value="Winged helix-like DNA-binding domain superfamily/Winged helix DNA-binding domain"/>
    <property type="match status" value="1"/>
</dbReference>
<accession>A0A6N6MB77</accession>
<proteinExistence type="inferred from homology"/>
<keyword evidence="4" id="KW-0802">TPR repeat</keyword>
<dbReference type="Pfam" id="PF00196">
    <property type="entry name" value="GerE"/>
    <property type="match status" value="1"/>
</dbReference>
<keyword evidence="7" id="KW-0812">Transmembrane</keyword>
<evidence type="ECO:0000256" key="8">
    <source>
        <dbReference type="SAM" id="SignalP"/>
    </source>
</evidence>
<dbReference type="InterPro" id="IPR019734">
    <property type="entry name" value="TPR_rpt"/>
</dbReference>
<dbReference type="Pfam" id="PF14938">
    <property type="entry name" value="SNAP"/>
    <property type="match status" value="1"/>
</dbReference>
<keyword evidence="2" id="KW-0963">Cytoplasm</keyword>
<evidence type="ECO:0000256" key="7">
    <source>
        <dbReference type="SAM" id="Phobius"/>
    </source>
</evidence>
<evidence type="ECO:0000256" key="5">
    <source>
        <dbReference type="ARBA" id="ARBA00038253"/>
    </source>
</evidence>
<dbReference type="GO" id="GO:0003677">
    <property type="term" value="F:DNA binding"/>
    <property type="evidence" value="ECO:0007669"/>
    <property type="project" value="InterPro"/>
</dbReference>
<dbReference type="PANTHER" id="PTHR46630:SF1">
    <property type="entry name" value="TETRATRICOPEPTIDE REPEAT PROTEIN 29"/>
    <property type="match status" value="1"/>
</dbReference>
<evidence type="ECO:0000256" key="4">
    <source>
        <dbReference type="ARBA" id="ARBA00022803"/>
    </source>
</evidence>
<keyword evidence="3" id="KW-0677">Repeat</keyword>
<reference evidence="10 11" key="1">
    <citation type="submission" date="2019-09" db="EMBL/GenBank/DDBJ databases">
        <title>Genomes of Cryomorphaceae.</title>
        <authorList>
            <person name="Bowman J.P."/>
        </authorList>
    </citation>
    <scope>NUCLEOTIDE SEQUENCE [LARGE SCALE GENOMIC DNA]</scope>
    <source>
        <strain evidence="10 11">KCTC 52047</strain>
    </source>
</reference>
<dbReference type="SMART" id="SM00421">
    <property type="entry name" value="HTH_LUXR"/>
    <property type="match status" value="1"/>
</dbReference>
<dbReference type="RefSeq" id="WP_151166506.1">
    <property type="nucleotide sequence ID" value="NZ_WACR01000002.1"/>
</dbReference>
<feature type="chain" id="PRO_5026735109" evidence="8">
    <location>
        <begin position="27"/>
        <end position="541"/>
    </location>
</feature>
<dbReference type="InterPro" id="IPR036388">
    <property type="entry name" value="WH-like_DNA-bd_sf"/>
</dbReference>
<dbReference type="PROSITE" id="PS50043">
    <property type="entry name" value="HTH_LUXR_2"/>
    <property type="match status" value="1"/>
</dbReference>
<dbReference type="SMART" id="SM00028">
    <property type="entry name" value="TPR"/>
    <property type="match status" value="5"/>
</dbReference>